<dbReference type="OrthoDB" id="459822at2"/>
<evidence type="ECO:0000259" key="1">
    <source>
        <dbReference type="Pfam" id="PF05685"/>
    </source>
</evidence>
<name>A0A2T1DWC1_9CYAN</name>
<dbReference type="Gene3D" id="3.90.1570.10">
    <property type="entry name" value="tt1808, chain A"/>
    <property type="match status" value="1"/>
</dbReference>
<sequence>MVQLQPKLLTDTWVTATWNEYLRLIEDPAYAKAKGYYFNGQMRVETMGVGPDHASDNGIIHVAITLFCALKGIPLKGLINCSYRKTGVREAQPDVSYYVGDAALQPLHDRAILAPQGSSITNLDESPAPDLAIEIADSSLDADLGKKRLLYEEMAIAEYWVVDVENAQILAFQIINNGSQRIAQSQVLPGLEMTVLSEAIALRRQMDDSQVVARLMSSF</sequence>
<reference evidence="3" key="1">
    <citation type="submission" date="2018-02" db="EMBL/GenBank/DDBJ databases">
        <authorList>
            <person name="Moore K."/>
            <person name="Momper L."/>
        </authorList>
    </citation>
    <scope>NUCLEOTIDE SEQUENCE [LARGE SCALE GENOMIC DNA]</scope>
    <source>
        <strain evidence="3">ULC18</strain>
    </source>
</reference>
<accession>A0A2T1DWC1</accession>
<gene>
    <name evidence="2" type="ORF">C7B82_25350</name>
</gene>
<reference evidence="2 3" key="2">
    <citation type="submission" date="2018-03" db="EMBL/GenBank/DDBJ databases">
        <title>The ancient ancestry and fast evolution of plastids.</title>
        <authorList>
            <person name="Moore K.R."/>
            <person name="Magnabosco C."/>
            <person name="Momper L."/>
            <person name="Gold D.A."/>
            <person name="Bosak T."/>
            <person name="Fournier G.P."/>
        </authorList>
    </citation>
    <scope>NUCLEOTIDE SEQUENCE [LARGE SCALE GENOMIC DNA]</scope>
    <source>
        <strain evidence="2 3">ULC18</strain>
    </source>
</reference>
<comment type="caution">
    <text evidence="2">The sequence shown here is derived from an EMBL/GenBank/DDBJ whole genome shotgun (WGS) entry which is preliminary data.</text>
</comment>
<keyword evidence="2" id="KW-0378">Hydrolase</keyword>
<evidence type="ECO:0000313" key="3">
    <source>
        <dbReference type="Proteomes" id="UP000239576"/>
    </source>
</evidence>
<dbReference type="GO" id="GO:0004519">
    <property type="term" value="F:endonuclease activity"/>
    <property type="evidence" value="ECO:0007669"/>
    <property type="project" value="UniProtKB-KW"/>
</dbReference>
<dbReference type="InterPro" id="IPR008538">
    <property type="entry name" value="Uma2"/>
</dbReference>
<dbReference type="InterPro" id="IPR012296">
    <property type="entry name" value="Nuclease_put_TT1808"/>
</dbReference>
<organism evidence="2 3">
    <name type="scientific">Stenomitos frigidus ULC18</name>
    <dbReference type="NCBI Taxonomy" id="2107698"/>
    <lineage>
        <taxon>Bacteria</taxon>
        <taxon>Bacillati</taxon>
        <taxon>Cyanobacteriota</taxon>
        <taxon>Cyanophyceae</taxon>
        <taxon>Leptolyngbyales</taxon>
        <taxon>Leptolyngbyaceae</taxon>
        <taxon>Stenomitos</taxon>
    </lineage>
</organism>
<dbReference type="PANTHER" id="PTHR35400:SF1">
    <property type="entry name" value="SLR1083 PROTEIN"/>
    <property type="match status" value="1"/>
</dbReference>
<proteinExistence type="predicted"/>
<dbReference type="AlphaFoldDB" id="A0A2T1DWC1"/>
<dbReference type="CDD" id="cd06260">
    <property type="entry name" value="DUF820-like"/>
    <property type="match status" value="1"/>
</dbReference>
<keyword evidence="2" id="KW-0255">Endonuclease</keyword>
<dbReference type="RefSeq" id="WP_106259554.1">
    <property type="nucleotide sequence ID" value="NZ_CAWNSW010000111.1"/>
</dbReference>
<dbReference type="Proteomes" id="UP000239576">
    <property type="component" value="Unassembled WGS sequence"/>
</dbReference>
<keyword evidence="3" id="KW-1185">Reference proteome</keyword>
<protein>
    <submittedName>
        <fullName evidence="2">Uma2 family endonuclease</fullName>
    </submittedName>
</protein>
<dbReference type="PANTHER" id="PTHR35400">
    <property type="entry name" value="SLR1083 PROTEIN"/>
    <property type="match status" value="1"/>
</dbReference>
<dbReference type="InterPro" id="IPR011335">
    <property type="entry name" value="Restrct_endonuc-II-like"/>
</dbReference>
<keyword evidence="2" id="KW-0540">Nuclease</keyword>
<dbReference type="EMBL" id="PVWK01000140">
    <property type="protein sequence ID" value="PSB24741.1"/>
    <property type="molecule type" value="Genomic_DNA"/>
</dbReference>
<evidence type="ECO:0000313" key="2">
    <source>
        <dbReference type="EMBL" id="PSB24741.1"/>
    </source>
</evidence>
<dbReference type="SUPFAM" id="SSF52980">
    <property type="entry name" value="Restriction endonuclease-like"/>
    <property type="match status" value="1"/>
</dbReference>
<feature type="domain" description="Putative restriction endonuclease" evidence="1">
    <location>
        <begin position="18"/>
        <end position="200"/>
    </location>
</feature>
<dbReference type="Pfam" id="PF05685">
    <property type="entry name" value="Uma2"/>
    <property type="match status" value="1"/>
</dbReference>